<dbReference type="GO" id="GO:0008270">
    <property type="term" value="F:zinc ion binding"/>
    <property type="evidence" value="ECO:0007669"/>
    <property type="project" value="UniProtKB-KW"/>
</dbReference>
<proteinExistence type="predicted"/>
<dbReference type="PROSITE" id="PS50158">
    <property type="entry name" value="ZF_CCHC"/>
    <property type="match status" value="1"/>
</dbReference>
<evidence type="ECO:0000313" key="4">
    <source>
        <dbReference type="EMBL" id="OQE77030.1"/>
    </source>
</evidence>
<dbReference type="EMBL" id="MOOB01000063">
    <property type="protein sequence ID" value="OQE77030.1"/>
    <property type="molecule type" value="Genomic_DNA"/>
</dbReference>
<evidence type="ECO:0000259" key="3">
    <source>
        <dbReference type="PROSITE" id="PS50158"/>
    </source>
</evidence>
<dbReference type="AlphaFoldDB" id="A0A1V6XPH1"/>
<comment type="caution">
    <text evidence="4">The sequence shown here is derived from an EMBL/GenBank/DDBJ whole genome shotgun (WGS) entry which is preliminary data.</text>
</comment>
<accession>A0A1V6XPH1</accession>
<keyword evidence="1" id="KW-0862">Zinc</keyword>
<dbReference type="GO" id="GO:0003676">
    <property type="term" value="F:nucleic acid binding"/>
    <property type="evidence" value="ECO:0007669"/>
    <property type="project" value="InterPro"/>
</dbReference>
<evidence type="ECO:0000256" key="2">
    <source>
        <dbReference type="SAM" id="MobiDB-lite"/>
    </source>
</evidence>
<dbReference type="InterPro" id="IPR001878">
    <property type="entry name" value="Znf_CCHC"/>
</dbReference>
<sequence length="182" mass="19576">KETRTCWFCKQVGHLQADCHVRQLIQCRRTTPSHRRPPSHRAAARADARPATTAAPTGTDMAEAFASAANTVLAHTAKPATTNLRFPPSLLAQAHAILAKPREPISRRNPALASAATDVADPPAGAANVVPEHTINEAVAGLKYPPSLIARAQALLAQPRRVSARRYIVWVPRAAQIWSDGL</sequence>
<reference evidence="5" key="1">
    <citation type="journal article" date="2017" name="Nat. Microbiol.">
        <title>Global analysis of biosynthetic gene clusters reveals vast potential of secondary metabolite production in Penicillium species.</title>
        <authorList>
            <person name="Nielsen J.C."/>
            <person name="Grijseels S."/>
            <person name="Prigent S."/>
            <person name="Ji B."/>
            <person name="Dainat J."/>
            <person name="Nielsen K.F."/>
            <person name="Frisvad J.C."/>
            <person name="Workman M."/>
            <person name="Nielsen J."/>
        </authorList>
    </citation>
    <scope>NUCLEOTIDE SEQUENCE [LARGE SCALE GENOMIC DNA]</scope>
    <source>
        <strain evidence="5">IBT 13039</strain>
    </source>
</reference>
<name>A0A1V6XPH1_PENNA</name>
<feature type="compositionally biased region" description="Basic residues" evidence="2">
    <location>
        <begin position="31"/>
        <end position="43"/>
    </location>
</feature>
<feature type="region of interest" description="Disordered" evidence="2">
    <location>
        <begin position="30"/>
        <end position="55"/>
    </location>
</feature>
<evidence type="ECO:0000256" key="1">
    <source>
        <dbReference type="PROSITE-ProRule" id="PRU00047"/>
    </source>
</evidence>
<feature type="non-terminal residue" evidence="4">
    <location>
        <position position="1"/>
    </location>
</feature>
<feature type="domain" description="CCHC-type" evidence="3">
    <location>
        <begin position="6"/>
        <end position="19"/>
    </location>
</feature>
<evidence type="ECO:0000313" key="5">
    <source>
        <dbReference type="Proteomes" id="UP000191691"/>
    </source>
</evidence>
<protein>
    <recommendedName>
        <fullName evidence="3">CCHC-type domain-containing protein</fullName>
    </recommendedName>
</protein>
<gene>
    <name evidence="4" type="ORF">PENNAL_c0063G02787</name>
</gene>
<keyword evidence="5" id="KW-1185">Reference proteome</keyword>
<keyword evidence="1" id="KW-0863">Zinc-finger</keyword>
<dbReference type="Proteomes" id="UP000191691">
    <property type="component" value="Unassembled WGS sequence"/>
</dbReference>
<organism evidence="4 5">
    <name type="scientific">Penicillium nalgiovense</name>
    <dbReference type="NCBI Taxonomy" id="60175"/>
    <lineage>
        <taxon>Eukaryota</taxon>
        <taxon>Fungi</taxon>
        <taxon>Dikarya</taxon>
        <taxon>Ascomycota</taxon>
        <taxon>Pezizomycotina</taxon>
        <taxon>Eurotiomycetes</taxon>
        <taxon>Eurotiomycetidae</taxon>
        <taxon>Eurotiales</taxon>
        <taxon>Aspergillaceae</taxon>
        <taxon>Penicillium</taxon>
    </lineage>
</organism>
<keyword evidence="1" id="KW-0479">Metal-binding</keyword>